<comment type="subcellular location">
    <subcellularLocation>
        <location evidence="1">Cell membrane</location>
        <topology evidence="1">Multi-pass membrane protein</topology>
    </subcellularLocation>
</comment>
<dbReference type="Gene3D" id="1.10.287.1260">
    <property type="match status" value="1"/>
</dbReference>
<accession>B3V6M3</accession>
<dbReference type="SUPFAM" id="SSF82861">
    <property type="entry name" value="Mechanosensitive channel protein MscS (YggB), transmembrane region"/>
    <property type="match status" value="1"/>
</dbReference>
<dbReference type="InterPro" id="IPR011066">
    <property type="entry name" value="MscS_channel_C_sf"/>
</dbReference>
<feature type="domain" description="Mechanosensitive ion channel transmembrane helices 2/3" evidence="10">
    <location>
        <begin position="82"/>
        <end position="116"/>
    </location>
</feature>
<feature type="domain" description="Mechanosensitive ion channel MscS C-terminal" evidence="9">
    <location>
        <begin position="210"/>
        <end position="283"/>
    </location>
</feature>
<evidence type="ECO:0000256" key="2">
    <source>
        <dbReference type="ARBA" id="ARBA00008017"/>
    </source>
</evidence>
<dbReference type="SUPFAM" id="SSF50182">
    <property type="entry name" value="Sm-like ribonucleoproteins"/>
    <property type="match status" value="1"/>
</dbReference>
<dbReference type="Gene3D" id="3.30.70.100">
    <property type="match status" value="1"/>
</dbReference>
<dbReference type="InterPro" id="IPR011014">
    <property type="entry name" value="MscS_channel_TM-2"/>
</dbReference>
<keyword evidence="5 7" id="KW-1133">Transmembrane helix</keyword>
<comment type="similarity">
    <text evidence="2">Belongs to the MscS (TC 1.A.23) family.</text>
</comment>
<name>B3V6M3_9ARCH</name>
<evidence type="ECO:0000259" key="8">
    <source>
        <dbReference type="Pfam" id="PF00924"/>
    </source>
</evidence>
<reference evidence="11" key="1">
    <citation type="journal article" date="2008" name="ISME J.">
        <title>Hindsight in the relative abundance, metabolic potential and genome dynamics of uncultivated marine archaea from comparative metagenomic analyses of bathypelagic plankton of different oceanic regions.</title>
        <authorList>
            <person name="Martin-Cuadrado A.B."/>
            <person name="Rodriguez-Valera F."/>
            <person name="Moreira D."/>
            <person name="Alba J.C."/>
            <person name="Ivars-Martinez E."/>
            <person name="Henn M.R."/>
            <person name="Talla E."/>
            <person name="Lopez-Garcia P."/>
        </authorList>
    </citation>
    <scope>NUCLEOTIDE SEQUENCE</scope>
</reference>
<dbReference type="EMBL" id="EU686639">
    <property type="protein sequence ID" value="ACF09947.1"/>
    <property type="molecule type" value="Genomic_DNA"/>
</dbReference>
<evidence type="ECO:0000256" key="1">
    <source>
        <dbReference type="ARBA" id="ARBA00004651"/>
    </source>
</evidence>
<evidence type="ECO:0000259" key="9">
    <source>
        <dbReference type="Pfam" id="PF21082"/>
    </source>
</evidence>
<evidence type="ECO:0000256" key="3">
    <source>
        <dbReference type="ARBA" id="ARBA00022475"/>
    </source>
</evidence>
<feature type="domain" description="Mechanosensitive ion channel MscS" evidence="8">
    <location>
        <begin position="117"/>
        <end position="191"/>
    </location>
</feature>
<dbReference type="InterPro" id="IPR049278">
    <property type="entry name" value="MS_channel_C"/>
</dbReference>
<keyword evidence="3" id="KW-1003">Cell membrane</keyword>
<evidence type="ECO:0000313" key="11">
    <source>
        <dbReference type="EMBL" id="ACF09947.1"/>
    </source>
</evidence>
<dbReference type="SUPFAM" id="SSF82689">
    <property type="entry name" value="Mechanosensitive channel protein MscS (YggB), C-terminal domain"/>
    <property type="match status" value="1"/>
</dbReference>
<evidence type="ECO:0000256" key="5">
    <source>
        <dbReference type="ARBA" id="ARBA00022989"/>
    </source>
</evidence>
<dbReference type="InterPro" id="IPR010920">
    <property type="entry name" value="LSM_dom_sf"/>
</dbReference>
<evidence type="ECO:0000256" key="4">
    <source>
        <dbReference type="ARBA" id="ARBA00022692"/>
    </source>
</evidence>
<keyword evidence="4 7" id="KW-0812">Transmembrane</keyword>
<feature type="transmembrane region" description="Helical" evidence="7">
    <location>
        <begin position="34"/>
        <end position="52"/>
    </location>
</feature>
<keyword evidence="6 7" id="KW-0472">Membrane</keyword>
<feature type="transmembrane region" description="Helical" evidence="7">
    <location>
        <begin position="97"/>
        <end position="115"/>
    </location>
</feature>
<dbReference type="InterPro" id="IPR023408">
    <property type="entry name" value="MscS_beta-dom_sf"/>
</dbReference>
<dbReference type="Gene3D" id="2.30.30.60">
    <property type="match status" value="1"/>
</dbReference>
<evidence type="ECO:0000259" key="10">
    <source>
        <dbReference type="Pfam" id="PF21088"/>
    </source>
</evidence>
<organism evidence="11">
    <name type="scientific">uncultured marine group II euryarchaeote KM3-130-D10</name>
    <dbReference type="NCBI Taxonomy" id="526663"/>
    <lineage>
        <taxon>Archaea</taxon>
        <taxon>Methanobacteriati</taxon>
        <taxon>Thermoplasmatota</taxon>
        <taxon>Candidatus Poseidoniia</taxon>
        <taxon>Candidatus Poseidoniales</taxon>
        <taxon>environmental samples</taxon>
    </lineage>
</organism>
<evidence type="ECO:0000256" key="6">
    <source>
        <dbReference type="ARBA" id="ARBA00023136"/>
    </source>
</evidence>
<sequence length="303" mass="33472">MGRRGGPRAMPCLDELPNSLEPTYACASELMETGPVSALLIIVIGIPLIKIAKGYLRKLFDKTEFDEGLENFMFRIAGVAMWALVILTAASELGINVTGIVAALGIFGLAVAFAAQDTMENVIAGIFIIVDRPFREGERIMLPKKLGGIYSSWGDVKEIGLRTTHVRSTDGVMLTIPNKLLTKDAVANFSHRSDMELRVRIRLGVSPTWKNVTKAEEIVEDIAANHPDISQKPKVPEVVLRDFGEHEVIMEVRYYVDNAKKMRPSKSFFVTEILRRFEEGGVKLSIPASIQMNADVDLDDLGL</sequence>
<dbReference type="InterPro" id="IPR049142">
    <property type="entry name" value="MS_channel_1st"/>
</dbReference>
<dbReference type="GO" id="GO:0008381">
    <property type="term" value="F:mechanosensitive monoatomic ion channel activity"/>
    <property type="evidence" value="ECO:0007669"/>
    <property type="project" value="InterPro"/>
</dbReference>
<dbReference type="GO" id="GO:0005886">
    <property type="term" value="C:plasma membrane"/>
    <property type="evidence" value="ECO:0007669"/>
    <property type="project" value="UniProtKB-SubCell"/>
</dbReference>
<dbReference type="PANTHER" id="PTHR30221">
    <property type="entry name" value="SMALL-CONDUCTANCE MECHANOSENSITIVE CHANNEL"/>
    <property type="match status" value="1"/>
</dbReference>
<dbReference type="PANTHER" id="PTHR30221:SF1">
    <property type="entry name" value="SMALL-CONDUCTANCE MECHANOSENSITIVE CHANNEL"/>
    <property type="match status" value="1"/>
</dbReference>
<dbReference type="InterPro" id="IPR006685">
    <property type="entry name" value="MscS_channel_2nd"/>
</dbReference>
<dbReference type="AlphaFoldDB" id="B3V6M3"/>
<dbReference type="Pfam" id="PF21082">
    <property type="entry name" value="MS_channel_3rd"/>
    <property type="match status" value="1"/>
</dbReference>
<dbReference type="Pfam" id="PF00924">
    <property type="entry name" value="MS_channel_2nd"/>
    <property type="match status" value="1"/>
</dbReference>
<dbReference type="Pfam" id="PF21088">
    <property type="entry name" value="MS_channel_1st"/>
    <property type="match status" value="1"/>
</dbReference>
<dbReference type="InterPro" id="IPR045275">
    <property type="entry name" value="MscS_archaea/bacteria_type"/>
</dbReference>
<proteinExistence type="inferred from homology"/>
<feature type="transmembrane region" description="Helical" evidence="7">
    <location>
        <begin position="72"/>
        <end position="91"/>
    </location>
</feature>
<reference evidence="11" key="2">
    <citation type="submission" date="2008-08" db="EMBL/GenBank/DDBJ databases">
        <authorList>
            <person name="Martin-Cuadrado A.-B."/>
            <person name="Rodriguez-Valera F."/>
            <person name="Moreira D."/>
            <person name="Alba J.-C."/>
            <person name="Ivars-Martinez E."/>
            <person name="Henn M.R."/>
            <person name="Talla E."/>
            <person name="Lopez-Garcia P."/>
        </authorList>
    </citation>
    <scope>NUCLEOTIDE SEQUENCE</scope>
</reference>
<protein>
    <submittedName>
        <fullName evidence="11">Potassium efflux system kefA/small-conductance mechanosensitive channel</fullName>
    </submittedName>
</protein>
<evidence type="ECO:0000256" key="7">
    <source>
        <dbReference type="SAM" id="Phobius"/>
    </source>
</evidence>